<accession>A0ABT8ZVX9</accession>
<gene>
    <name evidence="3" type="ORF">Q5H94_05250</name>
</gene>
<dbReference type="EMBL" id="JAUQSZ010000003">
    <property type="protein sequence ID" value="MDO7841724.1"/>
    <property type="molecule type" value="Genomic_DNA"/>
</dbReference>
<proteinExistence type="predicted"/>
<evidence type="ECO:0000256" key="2">
    <source>
        <dbReference type="SAM" id="Phobius"/>
    </source>
</evidence>
<keyword evidence="2" id="KW-0812">Transmembrane</keyword>
<feature type="transmembrane region" description="Helical" evidence="2">
    <location>
        <begin position="52"/>
        <end position="76"/>
    </location>
</feature>
<name>A0ABT8ZVX9_9SPHN</name>
<organism evidence="3 4">
    <name type="scientific">Sphingomonas immobilis</name>
    <dbReference type="NCBI Taxonomy" id="3063997"/>
    <lineage>
        <taxon>Bacteria</taxon>
        <taxon>Pseudomonadati</taxon>
        <taxon>Pseudomonadota</taxon>
        <taxon>Alphaproteobacteria</taxon>
        <taxon>Sphingomonadales</taxon>
        <taxon>Sphingomonadaceae</taxon>
        <taxon>Sphingomonas</taxon>
    </lineage>
</organism>
<reference evidence="3" key="1">
    <citation type="submission" date="2023-07" db="EMBL/GenBank/DDBJ databases">
        <authorList>
            <person name="Kim M.K."/>
        </authorList>
    </citation>
    <scope>NUCLEOTIDE SEQUENCE</scope>
    <source>
        <strain evidence="3">CA1-15</strain>
    </source>
</reference>
<feature type="transmembrane region" description="Helical" evidence="2">
    <location>
        <begin position="82"/>
        <end position="103"/>
    </location>
</feature>
<evidence type="ECO:0000313" key="3">
    <source>
        <dbReference type="EMBL" id="MDO7841724.1"/>
    </source>
</evidence>
<dbReference type="Pfam" id="PF06210">
    <property type="entry name" value="DUF1003"/>
    <property type="match status" value="1"/>
</dbReference>
<keyword evidence="4" id="KW-1185">Reference proteome</keyword>
<sequence>MARSATMADDTPKKHVDETIEALAAIYEAHNAEAGLLQRLADRFTGVLGQPVATGIILAMILAWMAGNVVLAHIGVPAPDAFPFPSLEISTTIAALLVALLILTTQRHEDVLAEKRARLTLQIAVLSEKKIAKVIELLEDQRRDNPLLSSRLDAEANSMANATDPQANLAKLDETEDRKGT</sequence>
<keyword evidence="2" id="KW-1133">Transmembrane helix</keyword>
<evidence type="ECO:0000256" key="1">
    <source>
        <dbReference type="SAM" id="MobiDB-lite"/>
    </source>
</evidence>
<dbReference type="Proteomes" id="UP001176468">
    <property type="component" value="Unassembled WGS sequence"/>
</dbReference>
<keyword evidence="2" id="KW-0472">Membrane</keyword>
<protein>
    <submittedName>
        <fullName evidence="3">DUF1003 domain-containing protein</fullName>
    </submittedName>
</protein>
<evidence type="ECO:0000313" key="4">
    <source>
        <dbReference type="Proteomes" id="UP001176468"/>
    </source>
</evidence>
<feature type="compositionally biased region" description="Basic and acidic residues" evidence="1">
    <location>
        <begin position="171"/>
        <end position="181"/>
    </location>
</feature>
<feature type="region of interest" description="Disordered" evidence="1">
    <location>
        <begin position="155"/>
        <end position="181"/>
    </location>
</feature>
<dbReference type="InterPro" id="IPR010406">
    <property type="entry name" value="DUF1003"/>
</dbReference>
<comment type="caution">
    <text evidence="3">The sequence shown here is derived from an EMBL/GenBank/DDBJ whole genome shotgun (WGS) entry which is preliminary data.</text>
</comment>